<feature type="signal peptide" evidence="8">
    <location>
        <begin position="1"/>
        <end position="36"/>
    </location>
</feature>
<dbReference type="AlphaFoldDB" id="A0A6A4PTG6"/>
<comment type="similarity">
    <text evidence="2 8">Belongs to the peptidase S10 family.</text>
</comment>
<dbReference type="InterPro" id="IPR001563">
    <property type="entry name" value="Peptidase_S10"/>
</dbReference>
<comment type="subcellular location">
    <subcellularLocation>
        <location evidence="1">Secreted</location>
    </subcellularLocation>
</comment>
<dbReference type="GO" id="GO:0005773">
    <property type="term" value="C:vacuole"/>
    <property type="evidence" value="ECO:0007669"/>
    <property type="project" value="TreeGrafter"/>
</dbReference>
<dbReference type="PROSITE" id="PS00131">
    <property type="entry name" value="CARBOXYPEPT_SER_SER"/>
    <property type="match status" value="1"/>
</dbReference>
<dbReference type="Pfam" id="PF00450">
    <property type="entry name" value="Peptidase_S10"/>
    <property type="match status" value="2"/>
</dbReference>
<dbReference type="Gene3D" id="6.10.250.940">
    <property type="match status" value="1"/>
</dbReference>
<dbReference type="SUPFAM" id="SSF53474">
    <property type="entry name" value="alpha/beta-Hydrolases"/>
    <property type="match status" value="2"/>
</dbReference>
<organism evidence="9 10">
    <name type="scientific">Lupinus albus</name>
    <name type="common">White lupine</name>
    <name type="synonym">Lupinus termis</name>
    <dbReference type="NCBI Taxonomy" id="3870"/>
    <lineage>
        <taxon>Eukaryota</taxon>
        <taxon>Viridiplantae</taxon>
        <taxon>Streptophyta</taxon>
        <taxon>Embryophyta</taxon>
        <taxon>Tracheophyta</taxon>
        <taxon>Spermatophyta</taxon>
        <taxon>Magnoliopsida</taxon>
        <taxon>eudicotyledons</taxon>
        <taxon>Gunneridae</taxon>
        <taxon>Pentapetalae</taxon>
        <taxon>rosids</taxon>
        <taxon>fabids</taxon>
        <taxon>Fabales</taxon>
        <taxon>Fabaceae</taxon>
        <taxon>Papilionoideae</taxon>
        <taxon>50 kb inversion clade</taxon>
        <taxon>genistoids sensu lato</taxon>
        <taxon>core genistoids</taxon>
        <taxon>Genisteae</taxon>
        <taxon>Lupinus</taxon>
    </lineage>
</organism>
<dbReference type="GO" id="GO:0006508">
    <property type="term" value="P:proteolysis"/>
    <property type="evidence" value="ECO:0007669"/>
    <property type="project" value="UniProtKB-KW"/>
</dbReference>
<evidence type="ECO:0000256" key="8">
    <source>
        <dbReference type="RuleBase" id="RU361156"/>
    </source>
</evidence>
<keyword evidence="10" id="KW-1185">Reference proteome</keyword>
<keyword evidence="3" id="KW-0964">Secreted</keyword>
<dbReference type="InterPro" id="IPR029058">
    <property type="entry name" value="AB_hydrolase_fold"/>
</dbReference>
<dbReference type="PRINTS" id="PR00724">
    <property type="entry name" value="CRBOXYPTASEC"/>
</dbReference>
<dbReference type="Gene3D" id="3.40.50.1820">
    <property type="entry name" value="alpha/beta hydrolase"/>
    <property type="match status" value="1"/>
</dbReference>
<gene>
    <name evidence="9" type="ORF">Lalb_Chr10g0092191</name>
</gene>
<dbReference type="GO" id="GO:0004185">
    <property type="term" value="F:serine-type carboxypeptidase activity"/>
    <property type="evidence" value="ECO:0007669"/>
    <property type="project" value="UniProtKB-UniRule"/>
</dbReference>
<dbReference type="PROSITE" id="PS00560">
    <property type="entry name" value="CARBOXYPEPT_SER_HIS"/>
    <property type="match status" value="1"/>
</dbReference>
<evidence type="ECO:0000256" key="5">
    <source>
        <dbReference type="ARBA" id="ARBA00022670"/>
    </source>
</evidence>
<keyword evidence="5 8" id="KW-0645">Protease</keyword>
<evidence type="ECO:0000256" key="6">
    <source>
        <dbReference type="ARBA" id="ARBA00022801"/>
    </source>
</evidence>
<comment type="caution">
    <text evidence="9">The sequence shown here is derived from an EMBL/GenBank/DDBJ whole genome shotgun (WGS) entry which is preliminary data.</text>
</comment>
<evidence type="ECO:0000256" key="4">
    <source>
        <dbReference type="ARBA" id="ARBA00022645"/>
    </source>
</evidence>
<reference evidence="10" key="1">
    <citation type="journal article" date="2020" name="Nat. Commun.">
        <title>Genome sequence of the cluster root forming white lupin.</title>
        <authorList>
            <person name="Hufnagel B."/>
            <person name="Marques A."/>
            <person name="Soriano A."/>
            <person name="Marques L."/>
            <person name="Divol F."/>
            <person name="Doumas P."/>
            <person name="Sallet E."/>
            <person name="Mancinotti D."/>
            <person name="Carrere S."/>
            <person name="Marande W."/>
            <person name="Arribat S."/>
            <person name="Keller J."/>
            <person name="Huneau C."/>
            <person name="Blein T."/>
            <person name="Aime D."/>
            <person name="Laguerre M."/>
            <person name="Taylor J."/>
            <person name="Schubert V."/>
            <person name="Nelson M."/>
            <person name="Geu-Flores F."/>
            <person name="Crespi M."/>
            <person name="Gallardo-Guerrero K."/>
            <person name="Delaux P.-M."/>
            <person name="Salse J."/>
            <person name="Berges H."/>
            <person name="Guyot R."/>
            <person name="Gouzy J."/>
            <person name="Peret B."/>
        </authorList>
    </citation>
    <scope>NUCLEOTIDE SEQUENCE [LARGE SCALE GENOMIC DNA]</scope>
    <source>
        <strain evidence="10">cv. Amiga</strain>
    </source>
</reference>
<dbReference type="PANTHER" id="PTHR11802">
    <property type="entry name" value="SERINE PROTEASE FAMILY S10 SERINE CARBOXYPEPTIDASE"/>
    <property type="match status" value="1"/>
</dbReference>
<feature type="chain" id="PRO_5025713101" description="Carboxypeptidase" evidence="8">
    <location>
        <begin position="37"/>
        <end position="501"/>
    </location>
</feature>
<keyword evidence="8" id="KW-0732">Signal</keyword>
<name>A0A6A4PTG6_LUPAL</name>
<dbReference type="InterPro" id="IPR033124">
    <property type="entry name" value="Ser_caboxypep_his_AS"/>
</dbReference>
<evidence type="ECO:0000256" key="1">
    <source>
        <dbReference type="ARBA" id="ARBA00004613"/>
    </source>
</evidence>
<dbReference type="InterPro" id="IPR018202">
    <property type="entry name" value="Ser_caboxypep_ser_AS"/>
</dbReference>
<evidence type="ECO:0000256" key="7">
    <source>
        <dbReference type="ARBA" id="ARBA00023180"/>
    </source>
</evidence>
<evidence type="ECO:0000256" key="2">
    <source>
        <dbReference type="ARBA" id="ARBA00009431"/>
    </source>
</evidence>
<evidence type="ECO:0000313" key="10">
    <source>
        <dbReference type="Proteomes" id="UP000447434"/>
    </source>
</evidence>
<dbReference type="OrthoDB" id="443318at2759"/>
<dbReference type="FunFam" id="3.40.50.11320:FF:000004">
    <property type="entry name" value="Carboxypeptidase"/>
    <property type="match status" value="1"/>
</dbReference>
<keyword evidence="4 8" id="KW-0121">Carboxypeptidase</keyword>
<dbReference type="EMBL" id="WOCE01000010">
    <property type="protein sequence ID" value="KAE9604971.1"/>
    <property type="molecule type" value="Genomic_DNA"/>
</dbReference>
<dbReference type="Proteomes" id="UP000447434">
    <property type="component" value="Chromosome 10"/>
</dbReference>
<keyword evidence="7" id="KW-0325">Glycoprotein</keyword>
<evidence type="ECO:0000313" key="9">
    <source>
        <dbReference type="EMBL" id="KAE9604971.1"/>
    </source>
</evidence>
<dbReference type="Gene3D" id="3.40.50.11320">
    <property type="match status" value="1"/>
</dbReference>
<evidence type="ECO:0000256" key="3">
    <source>
        <dbReference type="ARBA" id="ARBA00022525"/>
    </source>
</evidence>
<dbReference type="GO" id="GO:0005576">
    <property type="term" value="C:extracellular region"/>
    <property type="evidence" value="ECO:0007669"/>
    <property type="project" value="UniProtKB-SubCell"/>
</dbReference>
<accession>A0A6A4PTG6</accession>
<protein>
    <recommendedName>
        <fullName evidence="8">Carboxypeptidase</fullName>
        <ecNumber evidence="8">3.4.16.-</ecNumber>
    </recommendedName>
</protein>
<keyword evidence="6 8" id="KW-0378">Hydrolase</keyword>
<dbReference type="EC" id="3.4.16.-" evidence="8"/>
<sequence length="501" mass="56281">MSSLICSFNAKCLSLSLSLLLLLLLQLCHLVAVAHPDRITHLPGQPHVKFHHFSGYVSLDEKNQRALFYYFVEAESDELSKPLVLWLNGGPGCSSIGVGAFSENGPFRPKGEGLVRNKFSWNKGTLYCCLGPAEPLALIPLVRPECDKGASNHQGVPLLLGYGKKANILYLETPVGVGFSYSTDTSSYDGVNDKITARDNLMFLKNWFVKFPEYRNRTLLIIGESYAGHYVPQLAELMLQFNKKEKFFNLKGIALGNPVLEFTTDFNSRAEFFWSHGLISDLTYTMFTSVCNYSRYVREYYNGAVSPICSRVMSQVSTETSRFVDKYDVTLDVCISSVFSQIKVLNPQKVTETIDVCVEDETVNYLNRKDVQSALHARLIEVVLDYELRDLEIPTIKVVGKLVKARISVLVYSGDQDSVIPLTGSRTLVHQLAKELRLKTTIPYRVWFEGKQVGGWTQVYGNILSFATIRGASHEAPFSQPKRSLVLFKSFLEGLPLPQEF</sequence>
<dbReference type="PANTHER" id="PTHR11802:SF435">
    <property type="entry name" value="SERINE CARBOXYPEPTIDASE-LIKE 46"/>
    <property type="match status" value="1"/>
</dbReference>
<proteinExistence type="inferred from homology"/>